<keyword evidence="2" id="KW-1185">Reference proteome</keyword>
<dbReference type="Proteomes" id="UP001519295">
    <property type="component" value="Unassembled WGS sequence"/>
</dbReference>
<reference evidence="1 2" key="1">
    <citation type="submission" date="2021-03" db="EMBL/GenBank/DDBJ databases">
        <title>Sequencing the genomes of 1000 actinobacteria strains.</title>
        <authorList>
            <person name="Klenk H.-P."/>
        </authorList>
    </citation>
    <scope>NUCLEOTIDE SEQUENCE [LARGE SCALE GENOMIC DNA]</scope>
    <source>
        <strain evidence="1 2">DSM 45256</strain>
    </source>
</reference>
<evidence type="ECO:0000313" key="2">
    <source>
        <dbReference type="Proteomes" id="UP001519295"/>
    </source>
</evidence>
<proteinExistence type="predicted"/>
<accession>A0ABS4W211</accession>
<evidence type="ECO:0000313" key="1">
    <source>
        <dbReference type="EMBL" id="MBP2370243.1"/>
    </source>
</evidence>
<comment type="caution">
    <text evidence="1">The sequence shown here is derived from an EMBL/GenBank/DDBJ whole genome shotgun (WGS) entry which is preliminary data.</text>
</comment>
<sequence length="235" mass="25730">MGAGIQTPDGLCATCVRFAAHAITHLKGDVAELTMLIGRGGGAGGDKITQTREAPIPIRLGVEALRAEIDDQVQTWAELVAERLGIDWDTQTARRSRMGPRVTRAVDLLVNAVDTLVALPPQELLAWQDGEPVWDHELDCQDTAVMDGVDAALHLSHLHWRAYRIAGRTKLVHRLLPRCEHCGQRTLVREDGDEDARCESDRCRGRRIPGGRLNWLVMATTAVEQAARDGAEAVA</sequence>
<dbReference type="RefSeq" id="WP_210033333.1">
    <property type="nucleotide sequence ID" value="NZ_JAGINU010000001.1"/>
</dbReference>
<gene>
    <name evidence="1" type="ORF">JOF36_005939</name>
</gene>
<dbReference type="EMBL" id="JAGINU010000001">
    <property type="protein sequence ID" value="MBP2370243.1"/>
    <property type="molecule type" value="Genomic_DNA"/>
</dbReference>
<name>A0ABS4W211_9PSEU</name>
<protein>
    <submittedName>
        <fullName evidence="1">Uncharacterized protein</fullName>
    </submittedName>
</protein>
<organism evidence="1 2">
    <name type="scientific">Pseudonocardia parietis</name>
    <dbReference type="NCBI Taxonomy" id="570936"/>
    <lineage>
        <taxon>Bacteria</taxon>
        <taxon>Bacillati</taxon>
        <taxon>Actinomycetota</taxon>
        <taxon>Actinomycetes</taxon>
        <taxon>Pseudonocardiales</taxon>
        <taxon>Pseudonocardiaceae</taxon>
        <taxon>Pseudonocardia</taxon>
    </lineage>
</organism>